<comment type="caution">
    <text evidence="4">The sequence shown here is derived from an EMBL/GenBank/DDBJ whole genome shotgun (WGS) entry which is preliminary data.</text>
</comment>
<dbReference type="GO" id="GO:0030246">
    <property type="term" value="F:carbohydrate binding"/>
    <property type="evidence" value="ECO:0007669"/>
    <property type="project" value="UniProtKB-KW"/>
</dbReference>
<evidence type="ECO:0000256" key="1">
    <source>
        <dbReference type="ARBA" id="ARBA00006568"/>
    </source>
</evidence>
<keyword evidence="2" id="KW-0430">Lectin</keyword>
<accession>A0AAD9TN31</accession>
<keyword evidence="5" id="KW-1185">Reference proteome</keyword>
<feature type="domain" description="Jacalin-type lectin" evidence="3">
    <location>
        <begin position="47"/>
        <end position="198"/>
    </location>
</feature>
<evidence type="ECO:0000259" key="3">
    <source>
        <dbReference type="PROSITE" id="PS51752"/>
    </source>
</evidence>
<dbReference type="EMBL" id="JANJYI010000008">
    <property type="protein sequence ID" value="KAK2639129.1"/>
    <property type="molecule type" value="Genomic_DNA"/>
</dbReference>
<name>A0AAD9TN31_9ROSI</name>
<dbReference type="PROSITE" id="PS51752">
    <property type="entry name" value="JACALIN_LECTIN"/>
    <property type="match status" value="1"/>
</dbReference>
<evidence type="ECO:0000313" key="5">
    <source>
        <dbReference type="Proteomes" id="UP001280121"/>
    </source>
</evidence>
<reference evidence="4" key="1">
    <citation type="journal article" date="2023" name="Plant J.">
        <title>Genome sequences and population genomics provide insights into the demographic history, inbreeding, and mutation load of two 'living fossil' tree species of Dipteronia.</title>
        <authorList>
            <person name="Feng Y."/>
            <person name="Comes H.P."/>
            <person name="Chen J."/>
            <person name="Zhu S."/>
            <person name="Lu R."/>
            <person name="Zhang X."/>
            <person name="Li P."/>
            <person name="Qiu J."/>
            <person name="Olsen K.M."/>
            <person name="Qiu Y."/>
        </authorList>
    </citation>
    <scope>NUCLEOTIDE SEQUENCE</scope>
    <source>
        <strain evidence="4">KIB01</strain>
    </source>
</reference>
<gene>
    <name evidence="4" type="ORF">Ddye_026924</name>
</gene>
<dbReference type="InterPro" id="IPR036404">
    <property type="entry name" value="Jacalin-like_lectin_dom_sf"/>
</dbReference>
<dbReference type="Gene3D" id="2.100.10.30">
    <property type="entry name" value="Jacalin-like lectin domain"/>
    <property type="match status" value="1"/>
</dbReference>
<organism evidence="4 5">
    <name type="scientific">Dipteronia dyeriana</name>
    <dbReference type="NCBI Taxonomy" id="168575"/>
    <lineage>
        <taxon>Eukaryota</taxon>
        <taxon>Viridiplantae</taxon>
        <taxon>Streptophyta</taxon>
        <taxon>Embryophyta</taxon>
        <taxon>Tracheophyta</taxon>
        <taxon>Spermatophyta</taxon>
        <taxon>Magnoliopsida</taxon>
        <taxon>eudicotyledons</taxon>
        <taxon>Gunneridae</taxon>
        <taxon>Pentapetalae</taxon>
        <taxon>rosids</taxon>
        <taxon>malvids</taxon>
        <taxon>Sapindales</taxon>
        <taxon>Sapindaceae</taxon>
        <taxon>Hippocastanoideae</taxon>
        <taxon>Acereae</taxon>
        <taxon>Dipteronia</taxon>
    </lineage>
</organism>
<dbReference type="InterPro" id="IPR001229">
    <property type="entry name" value="Jacalin-like_lectin_dom"/>
</dbReference>
<dbReference type="CDD" id="cd09612">
    <property type="entry name" value="Jacalin"/>
    <property type="match status" value="1"/>
</dbReference>
<dbReference type="AlphaFoldDB" id="A0AAD9TN31"/>
<dbReference type="PANTHER" id="PTHR46506">
    <property type="entry name" value="OS05G0143600 PROTEIN"/>
    <property type="match status" value="1"/>
</dbReference>
<protein>
    <recommendedName>
        <fullName evidence="3">Jacalin-type lectin domain-containing protein</fullName>
    </recommendedName>
</protein>
<dbReference type="SMART" id="SM00915">
    <property type="entry name" value="Jacalin"/>
    <property type="match status" value="1"/>
</dbReference>
<dbReference type="SUPFAM" id="SSF51101">
    <property type="entry name" value="Mannose-binding lectins"/>
    <property type="match status" value="1"/>
</dbReference>
<evidence type="ECO:0000256" key="2">
    <source>
        <dbReference type="ARBA" id="ARBA00022734"/>
    </source>
</evidence>
<comment type="similarity">
    <text evidence="1">Belongs to the jacalin lectin family.</text>
</comment>
<sequence>MHVDLVAINTKQEKQTLLIQIDHLRQLYKVFDIQQMANQARTCFSSTIDIGPWGGEGGDKWDVKPPSINSSVTEIRISYGDVVNSLSFKSIDRTNGQTKPSPTYGGNGPKTDQVFIGSTEYLTSLSGTLKNYNGNLVVESLTFNSMDGTSTNTHGPYGPTPTTGSSFNVPIKNGEIVGFFGRATTNRYINAIGIHVIPHPN</sequence>
<evidence type="ECO:0000313" key="4">
    <source>
        <dbReference type="EMBL" id="KAK2639129.1"/>
    </source>
</evidence>
<dbReference type="Proteomes" id="UP001280121">
    <property type="component" value="Unassembled WGS sequence"/>
</dbReference>
<dbReference type="Pfam" id="PF01419">
    <property type="entry name" value="Jacalin"/>
    <property type="match status" value="1"/>
</dbReference>
<proteinExistence type="inferred from homology"/>
<dbReference type="InterPro" id="IPR033734">
    <property type="entry name" value="Jacalin-like_lectin_dom_plant"/>
</dbReference>